<keyword evidence="2" id="KW-0285">Flavoprotein</keyword>
<evidence type="ECO:0000256" key="4">
    <source>
        <dbReference type="ARBA" id="ARBA00023002"/>
    </source>
</evidence>
<dbReference type="PRINTS" id="PR00368">
    <property type="entry name" value="FADPNR"/>
</dbReference>
<dbReference type="PANTHER" id="PTHR43557:SF2">
    <property type="entry name" value="RIESKE DOMAIN-CONTAINING PROTEIN-RELATED"/>
    <property type="match status" value="1"/>
</dbReference>
<dbReference type="Pfam" id="PF07992">
    <property type="entry name" value="Pyr_redox_2"/>
    <property type="match status" value="1"/>
</dbReference>
<dbReference type="Pfam" id="PF14759">
    <property type="entry name" value="Reductase_C"/>
    <property type="match status" value="1"/>
</dbReference>
<dbReference type="SUPFAM" id="SSF51905">
    <property type="entry name" value="FAD/NAD(P)-binding domain"/>
    <property type="match status" value="2"/>
</dbReference>
<dbReference type="InterPro" id="IPR050446">
    <property type="entry name" value="FAD-oxidoreductase/Apoptosis"/>
</dbReference>
<feature type="domain" description="Reductase C-terminal" evidence="6">
    <location>
        <begin position="325"/>
        <end position="406"/>
    </location>
</feature>
<accession>A0A7K3QYE3</accession>
<dbReference type="GO" id="GO:0016651">
    <property type="term" value="F:oxidoreductase activity, acting on NAD(P)H"/>
    <property type="evidence" value="ECO:0007669"/>
    <property type="project" value="TreeGrafter"/>
</dbReference>
<evidence type="ECO:0000256" key="3">
    <source>
        <dbReference type="ARBA" id="ARBA00022827"/>
    </source>
</evidence>
<evidence type="ECO:0000259" key="5">
    <source>
        <dbReference type="Pfam" id="PF07992"/>
    </source>
</evidence>
<dbReference type="PRINTS" id="PR00411">
    <property type="entry name" value="PNDRDTASEI"/>
</dbReference>
<dbReference type="RefSeq" id="WP_164192877.1">
    <property type="nucleotide sequence ID" value="NZ_JAAGMR010000282.1"/>
</dbReference>
<dbReference type="EMBL" id="JAAGMR010000282">
    <property type="protein sequence ID" value="NEB94893.1"/>
    <property type="molecule type" value="Genomic_DNA"/>
</dbReference>
<reference evidence="7 8" key="1">
    <citation type="submission" date="2020-01" db="EMBL/GenBank/DDBJ databases">
        <title>Insect and environment-associated Actinomycetes.</title>
        <authorList>
            <person name="Currrie C."/>
            <person name="Chevrette M."/>
            <person name="Carlson C."/>
            <person name="Stubbendieck R."/>
            <person name="Wendt-Pienkowski E."/>
        </authorList>
    </citation>
    <scope>NUCLEOTIDE SEQUENCE [LARGE SCALE GENOMIC DNA]</scope>
    <source>
        <strain evidence="7 8">SID7754</strain>
    </source>
</reference>
<evidence type="ECO:0000313" key="7">
    <source>
        <dbReference type="EMBL" id="NEB94893.1"/>
    </source>
</evidence>
<dbReference type="GO" id="GO:0005737">
    <property type="term" value="C:cytoplasm"/>
    <property type="evidence" value="ECO:0007669"/>
    <property type="project" value="TreeGrafter"/>
</dbReference>
<sequence>MSVGSAGGVPDRIVVVGAGVAGIAAVEQFRSLGHSGKITLIDAGEQPYDRPPLSKAFLLGEVGVEQIRLVPETWFDDNDVELRARRSAVRLRPAEGLVELDDGSHVPADAVLLATGGIARRLPVLGGDLPGVRVLRTVDDARALREALVPGARAVVIGGGLIGAEVASSAVALGCEVTLVEPVVPPLEPAVGTEIATLLHRQHTQAGIRLVTDTVARIEEGPGHLLIVTGAGQEFAADVVVTGIGMTVPGDLAHGAGLDTADGVIVDRLHRTSHPAVFAAGDTARVRRPDGTLRRREHWQAARQDGRTAAAAMLGQPLPATDPDWFWSDRHGVHVEGVGDLRTGGRRVLRGAPDSLPLAVFDLADDGRLLGAAAVDDPRAIAAARRLISAGASPDPDLLADTSVNPRAWLRR</sequence>
<gene>
    <name evidence="7" type="ORF">G3I21_24960</name>
</gene>
<keyword evidence="3" id="KW-0274">FAD</keyword>
<dbReference type="InterPro" id="IPR036188">
    <property type="entry name" value="FAD/NAD-bd_sf"/>
</dbReference>
<dbReference type="Proteomes" id="UP000470520">
    <property type="component" value="Unassembled WGS sequence"/>
</dbReference>
<protein>
    <submittedName>
        <fullName evidence="7">FAD-dependent oxidoreductase</fullName>
    </submittedName>
</protein>
<dbReference type="AlphaFoldDB" id="A0A7K3QYE3"/>
<dbReference type="Gene3D" id="3.30.390.30">
    <property type="match status" value="1"/>
</dbReference>
<dbReference type="Gene3D" id="3.50.50.60">
    <property type="entry name" value="FAD/NAD(P)-binding domain"/>
    <property type="match status" value="2"/>
</dbReference>
<dbReference type="InterPro" id="IPR028202">
    <property type="entry name" value="Reductase_C"/>
</dbReference>
<keyword evidence="4" id="KW-0560">Oxidoreductase</keyword>
<comment type="caution">
    <text evidence="7">The sequence shown here is derived from an EMBL/GenBank/DDBJ whole genome shotgun (WGS) entry which is preliminary data.</text>
</comment>
<dbReference type="InterPro" id="IPR016156">
    <property type="entry name" value="FAD/NAD-linked_Rdtase_dimer_sf"/>
</dbReference>
<feature type="domain" description="FAD/NAD(P)-binding" evidence="5">
    <location>
        <begin position="12"/>
        <end position="306"/>
    </location>
</feature>
<proteinExistence type="predicted"/>
<evidence type="ECO:0000256" key="1">
    <source>
        <dbReference type="ARBA" id="ARBA00001974"/>
    </source>
</evidence>
<evidence type="ECO:0000256" key="2">
    <source>
        <dbReference type="ARBA" id="ARBA00022630"/>
    </source>
</evidence>
<name>A0A7K3QYE3_9ACTN</name>
<comment type="cofactor">
    <cofactor evidence="1">
        <name>FAD</name>
        <dbReference type="ChEBI" id="CHEBI:57692"/>
    </cofactor>
</comment>
<evidence type="ECO:0000313" key="8">
    <source>
        <dbReference type="Proteomes" id="UP000470520"/>
    </source>
</evidence>
<evidence type="ECO:0000259" key="6">
    <source>
        <dbReference type="Pfam" id="PF14759"/>
    </source>
</evidence>
<dbReference type="SUPFAM" id="SSF55424">
    <property type="entry name" value="FAD/NAD-linked reductases, dimerisation (C-terminal) domain"/>
    <property type="match status" value="1"/>
</dbReference>
<organism evidence="7 8">
    <name type="scientific">Streptomyces bauhiniae</name>
    <dbReference type="NCBI Taxonomy" id="2340725"/>
    <lineage>
        <taxon>Bacteria</taxon>
        <taxon>Bacillati</taxon>
        <taxon>Actinomycetota</taxon>
        <taxon>Actinomycetes</taxon>
        <taxon>Kitasatosporales</taxon>
        <taxon>Streptomycetaceae</taxon>
        <taxon>Streptomyces</taxon>
    </lineage>
</organism>
<dbReference type="PANTHER" id="PTHR43557">
    <property type="entry name" value="APOPTOSIS-INDUCING FACTOR 1"/>
    <property type="match status" value="1"/>
</dbReference>
<dbReference type="InterPro" id="IPR023753">
    <property type="entry name" value="FAD/NAD-binding_dom"/>
</dbReference>